<dbReference type="SUPFAM" id="SSF53474">
    <property type="entry name" value="alpha/beta-Hydrolases"/>
    <property type="match status" value="1"/>
</dbReference>
<protein>
    <recommendedName>
        <fullName evidence="1">AB hydrolase-1 domain-containing protein</fullName>
    </recommendedName>
</protein>
<reference evidence="2 3" key="1">
    <citation type="submission" date="2016-10" db="EMBL/GenBank/DDBJ databases">
        <title>Genome sequence of the basidiomycete white-rot fungus Trametes pubescens.</title>
        <authorList>
            <person name="Makela M.R."/>
            <person name="Granchi Z."/>
            <person name="Peng M."/>
            <person name="De Vries R.P."/>
            <person name="Grigoriev I."/>
            <person name="Riley R."/>
            <person name="Hilden K."/>
        </authorList>
    </citation>
    <scope>NUCLEOTIDE SEQUENCE [LARGE SCALE GENOMIC DNA]</scope>
    <source>
        <strain evidence="2 3">FBCC735</strain>
    </source>
</reference>
<comment type="caution">
    <text evidence="2">The sequence shown here is derived from an EMBL/GenBank/DDBJ whole genome shotgun (WGS) entry which is preliminary data.</text>
</comment>
<evidence type="ECO:0000259" key="1">
    <source>
        <dbReference type="Pfam" id="PF12697"/>
    </source>
</evidence>
<name>A0A1M2VX58_TRAPU</name>
<gene>
    <name evidence="2" type="ORF">TRAPUB_11250</name>
</gene>
<evidence type="ECO:0000313" key="3">
    <source>
        <dbReference type="Proteomes" id="UP000184267"/>
    </source>
</evidence>
<dbReference type="EMBL" id="MNAD01000511">
    <property type="protein sequence ID" value="OJT12194.1"/>
    <property type="molecule type" value="Genomic_DNA"/>
</dbReference>
<dbReference type="STRING" id="154538.A0A1M2VX58"/>
<dbReference type="OrthoDB" id="94039at2759"/>
<sequence>MPGNSDDANTVTTAVFSCRLQRTLQFVAKRYVPPAHGSAPDGVTLVCFHGSGSHKEVWEPVLERIFAAASSAAATPARPLRIREAWTFDMQSHGASAQLNSHVLDGLEAGLPVDEYATAFKHFATTNLLRGHRLVGIGHSLGVTAVILSAVADEMPAVQYEHVIVIEPALASYECYQENPDDIMKDTARATLKRRDTWKSRDDARAYLAARLPWAMWDPRARELYVRHGIKDVAGGVALCCSKVHEGAAYINYEQCFRAVDSLRSGIDPAVPVHWILGTREDFLPQLAHDSVMCVRKIASLQRVPDAGHFVVQENPDGLANAIVQILTGAVGRRASL</sequence>
<proteinExistence type="predicted"/>
<dbReference type="Pfam" id="PF12697">
    <property type="entry name" value="Abhydrolase_6"/>
    <property type="match status" value="1"/>
</dbReference>
<keyword evidence="3" id="KW-1185">Reference proteome</keyword>
<dbReference type="AlphaFoldDB" id="A0A1M2VX58"/>
<dbReference type="Gene3D" id="3.40.50.1820">
    <property type="entry name" value="alpha/beta hydrolase"/>
    <property type="match status" value="1"/>
</dbReference>
<organism evidence="2 3">
    <name type="scientific">Trametes pubescens</name>
    <name type="common">White-rot fungus</name>
    <dbReference type="NCBI Taxonomy" id="154538"/>
    <lineage>
        <taxon>Eukaryota</taxon>
        <taxon>Fungi</taxon>
        <taxon>Dikarya</taxon>
        <taxon>Basidiomycota</taxon>
        <taxon>Agaricomycotina</taxon>
        <taxon>Agaricomycetes</taxon>
        <taxon>Polyporales</taxon>
        <taxon>Polyporaceae</taxon>
        <taxon>Trametes</taxon>
    </lineage>
</organism>
<dbReference type="OMA" id="CERIPVH"/>
<dbReference type="InterPro" id="IPR000073">
    <property type="entry name" value="AB_hydrolase_1"/>
</dbReference>
<feature type="domain" description="AB hydrolase-1" evidence="1">
    <location>
        <begin position="45"/>
        <end position="322"/>
    </location>
</feature>
<evidence type="ECO:0000313" key="2">
    <source>
        <dbReference type="EMBL" id="OJT12194.1"/>
    </source>
</evidence>
<dbReference type="InterPro" id="IPR029058">
    <property type="entry name" value="AB_hydrolase_fold"/>
</dbReference>
<accession>A0A1M2VX58</accession>
<dbReference type="Proteomes" id="UP000184267">
    <property type="component" value="Unassembled WGS sequence"/>
</dbReference>